<reference evidence="4" key="2">
    <citation type="journal article" date="2014" name="ISME J.">
        <title>Microbial stratification in low pH oxic and suboxic macroscopic growths along an acid mine drainage.</title>
        <authorList>
            <person name="Mendez-Garcia C."/>
            <person name="Mesa V."/>
            <person name="Sprenger R.R."/>
            <person name="Richter M."/>
            <person name="Diez M.S."/>
            <person name="Solano J."/>
            <person name="Bargiela R."/>
            <person name="Golyshina O.V."/>
            <person name="Manteca A."/>
            <person name="Ramos J.L."/>
            <person name="Gallego J.R."/>
            <person name="Llorente I."/>
            <person name="Martins Dos Santos V.A."/>
            <person name="Jensen O.N."/>
            <person name="Pelaez A.I."/>
            <person name="Sanchez J."/>
            <person name="Ferrer M."/>
        </authorList>
    </citation>
    <scope>NUCLEOTIDE SEQUENCE</scope>
</reference>
<dbReference type="EMBL" id="AUZY01008221">
    <property type="protein sequence ID" value="EQD46978.1"/>
    <property type="molecule type" value="Genomic_DNA"/>
</dbReference>
<feature type="domain" description="ATPase AAA-type core" evidence="2">
    <location>
        <begin position="2"/>
        <end position="33"/>
    </location>
</feature>
<dbReference type="PANTHER" id="PTHR23077">
    <property type="entry name" value="AAA-FAMILY ATPASE"/>
    <property type="match status" value="1"/>
</dbReference>
<organism evidence="4">
    <name type="scientific">mine drainage metagenome</name>
    <dbReference type="NCBI Taxonomy" id="410659"/>
    <lineage>
        <taxon>unclassified sequences</taxon>
        <taxon>metagenomes</taxon>
        <taxon>ecological metagenomes</taxon>
    </lineage>
</organism>
<dbReference type="PROSITE" id="PS00674">
    <property type="entry name" value="AAA"/>
    <property type="match status" value="1"/>
</dbReference>
<dbReference type="Pfam" id="PF00004">
    <property type="entry name" value="AAA"/>
    <property type="match status" value="1"/>
</dbReference>
<dbReference type="InterPro" id="IPR003960">
    <property type="entry name" value="ATPase_AAA_CS"/>
</dbReference>
<proteinExistence type="predicted"/>
<name>T0ZQQ1_9ZZZZ</name>
<sequence>KDKVIIVATTNRPQTLDPALLRPGRFDKIFYVPPPDSTARRDIFRIHLAGVPVDGDVDYTLLAERTPGFSGADIASVVDEAKLIALRSQLSNEIEKGFGPIRPSPDTPPPAPGTEVAPQIVGVRMTDLLEAVGKTKSSVTVETLTWAEEFIKTYGTRG</sequence>
<protein>
    <submittedName>
        <fullName evidence="4">ATPase, AAA-type, core domain protein</fullName>
    </submittedName>
</protein>
<dbReference type="InterPro" id="IPR003959">
    <property type="entry name" value="ATPase_AAA_core"/>
</dbReference>
<dbReference type="InterPro" id="IPR041569">
    <property type="entry name" value="AAA_lid_3"/>
</dbReference>
<reference evidence="4" key="1">
    <citation type="submission" date="2013-08" db="EMBL/GenBank/DDBJ databases">
        <authorList>
            <person name="Mendez C."/>
            <person name="Richter M."/>
            <person name="Ferrer M."/>
            <person name="Sanchez J."/>
        </authorList>
    </citation>
    <scope>NUCLEOTIDE SEQUENCE</scope>
</reference>
<dbReference type="GO" id="GO:0005524">
    <property type="term" value="F:ATP binding"/>
    <property type="evidence" value="ECO:0007669"/>
    <property type="project" value="InterPro"/>
</dbReference>
<gene>
    <name evidence="4" type="ORF">B1B_12546</name>
</gene>
<dbReference type="GO" id="GO:0016887">
    <property type="term" value="F:ATP hydrolysis activity"/>
    <property type="evidence" value="ECO:0007669"/>
    <property type="project" value="InterPro"/>
</dbReference>
<feature type="region of interest" description="Disordered" evidence="1">
    <location>
        <begin position="95"/>
        <end position="116"/>
    </location>
</feature>
<feature type="compositionally biased region" description="Pro residues" evidence="1">
    <location>
        <begin position="102"/>
        <end position="112"/>
    </location>
</feature>
<dbReference type="SUPFAM" id="SSF52540">
    <property type="entry name" value="P-loop containing nucleoside triphosphate hydrolases"/>
    <property type="match status" value="1"/>
</dbReference>
<dbReference type="PANTHER" id="PTHR23077:SF199">
    <property type="entry name" value="AAA FAMILY ATPASE"/>
    <property type="match status" value="1"/>
</dbReference>
<comment type="caution">
    <text evidence="4">The sequence shown here is derived from an EMBL/GenBank/DDBJ whole genome shotgun (WGS) entry which is preliminary data.</text>
</comment>
<dbReference type="Gene3D" id="3.40.50.300">
    <property type="entry name" value="P-loop containing nucleotide triphosphate hydrolases"/>
    <property type="match status" value="1"/>
</dbReference>
<dbReference type="InterPro" id="IPR027417">
    <property type="entry name" value="P-loop_NTPase"/>
</dbReference>
<evidence type="ECO:0000259" key="2">
    <source>
        <dbReference type="Pfam" id="PF00004"/>
    </source>
</evidence>
<dbReference type="AlphaFoldDB" id="T0ZQQ1"/>
<evidence type="ECO:0000256" key="1">
    <source>
        <dbReference type="SAM" id="MobiDB-lite"/>
    </source>
</evidence>
<dbReference type="InterPro" id="IPR050168">
    <property type="entry name" value="AAA_ATPase_domain"/>
</dbReference>
<accession>T0ZQQ1</accession>
<feature type="non-terminal residue" evidence="4">
    <location>
        <position position="1"/>
    </location>
</feature>
<evidence type="ECO:0000313" key="4">
    <source>
        <dbReference type="EMBL" id="EQD46978.1"/>
    </source>
</evidence>
<dbReference type="Pfam" id="PF17862">
    <property type="entry name" value="AAA_lid_3"/>
    <property type="match status" value="1"/>
</dbReference>
<dbReference type="Gene3D" id="1.10.8.60">
    <property type="match status" value="1"/>
</dbReference>
<feature type="domain" description="AAA ATPase AAA+ lid" evidence="3">
    <location>
        <begin position="56"/>
        <end position="94"/>
    </location>
</feature>
<evidence type="ECO:0000259" key="3">
    <source>
        <dbReference type="Pfam" id="PF17862"/>
    </source>
</evidence>